<reference evidence="12 13" key="1">
    <citation type="submission" date="2022-06" db="EMBL/GenBank/DDBJ databases">
        <title>Isolation of gut microbiota from human fecal samples.</title>
        <authorList>
            <person name="Pamer E.G."/>
            <person name="Barat B."/>
            <person name="Waligurski E."/>
            <person name="Medina S."/>
            <person name="Paddock L."/>
            <person name="Mostad J."/>
        </authorList>
    </citation>
    <scope>NUCLEOTIDE SEQUENCE [LARGE SCALE GENOMIC DNA]</scope>
    <source>
        <strain evidence="12 13">SL.3.17</strain>
    </source>
</reference>
<dbReference type="InterPro" id="IPR014001">
    <property type="entry name" value="Helicase_ATP-bd"/>
</dbReference>
<comment type="similarity">
    <text evidence="2">In the central section; belongs to the CRISPR-associated helicase Cas3 family.</text>
</comment>
<evidence type="ECO:0000256" key="1">
    <source>
        <dbReference type="ARBA" id="ARBA00006847"/>
    </source>
</evidence>
<dbReference type="NCBIfam" id="TIGR01596">
    <property type="entry name" value="cas3_HD"/>
    <property type="match status" value="1"/>
</dbReference>
<evidence type="ECO:0000259" key="10">
    <source>
        <dbReference type="PROSITE" id="PS51192"/>
    </source>
</evidence>
<name>A0ABT1RLB1_9FIRM</name>
<comment type="similarity">
    <text evidence="1">In the N-terminal section; belongs to the CRISPR-associated nuclease Cas3-HD family.</text>
</comment>
<dbReference type="InterPro" id="IPR038257">
    <property type="entry name" value="CRISPR-assoc_Cas3_HD_sf"/>
</dbReference>
<keyword evidence="4" id="KW-0479">Metal-binding</keyword>
<dbReference type="Pfam" id="PF22590">
    <property type="entry name" value="Cas3-like_C_2"/>
    <property type="match status" value="1"/>
</dbReference>
<dbReference type="InterPro" id="IPR054712">
    <property type="entry name" value="Cas3-like_dom"/>
</dbReference>
<evidence type="ECO:0000256" key="2">
    <source>
        <dbReference type="ARBA" id="ARBA00009046"/>
    </source>
</evidence>
<dbReference type="SUPFAM" id="SSF52540">
    <property type="entry name" value="P-loop containing nucleoside triphosphate hydrolases"/>
    <property type="match status" value="1"/>
</dbReference>
<evidence type="ECO:0000256" key="7">
    <source>
        <dbReference type="ARBA" id="ARBA00022806"/>
    </source>
</evidence>
<evidence type="ECO:0000256" key="3">
    <source>
        <dbReference type="ARBA" id="ARBA00022722"/>
    </source>
</evidence>
<dbReference type="NCBIfam" id="TIGR01587">
    <property type="entry name" value="cas3_core"/>
    <property type="match status" value="1"/>
</dbReference>
<evidence type="ECO:0000256" key="9">
    <source>
        <dbReference type="ARBA" id="ARBA00023118"/>
    </source>
</evidence>
<dbReference type="RefSeq" id="WP_256131155.1">
    <property type="nucleotide sequence ID" value="NZ_JANFXK010000003.1"/>
</dbReference>
<keyword evidence="5" id="KW-0547">Nucleotide-binding</keyword>
<sequence length="843" mass="97230">MGIDEVLKLDVPLYAHIPNGKGYNQEKETLEEHSNLCLAYFQRLLEEKQMKIPLDNLWKCYFSSTNSEILAFALRLLRYAILFHDVGKSNPGFQREKMENSAVGKGKLLCGTNHSLLSAIIYLDFCLGLLKQKGFSKSAQKLLKGLIYINAYVISRHHSDLASLQDFSDAFAPSGLACELIGELSEGKIQSYKGLVSLSEGKSESCPKFFERAVRGNNRKQQIGVFIYARLVYSLLVASDYYATSEYGNGVRIKQFGDFDQVEKLKAAYEGAARTEKIRCYEKESYGTVNSFSTQTDINILRNELFLDAEKAFFESQNGSIYFLESPTGSGKSNAAMNLSFQMLNEYRRKIFYIYPFNTLVEQNLDTLLATFGDAKGILEKIAVINSITPIKGEKETDSAEDFYQKSLLNRQFLNYPFILSTHVSLFQTMFGEKKEDVFGFMQLAGSVIVLDEIQSYKNLIWSEIIIFLKAFAELLDIKVIIMSATLPDLAYLTDEAEDVVRLVRDRAKYFSNPLFQNRVQVSYELLDENITFETLFNHMRSQMKKPTKVLVEFINKKSAYKFYGFLQEQEPSDTRIFLITGDDNQAERKRILASIKAETEQNVILVATQVIEAGVDIDMDIGYKDISKLDSEEQFLGRLNRSCLRLGKAFFFDLDSADKIYKNDIRRNREFTLKSQAMREILQSKDFSQYYGPILQRLKDEWNNACNDDNLPLFFSEDVQFLQFPKVEERMKLIDEEDWKVSVFFNRRIVLEDGRILDGKGCWERYKTLLADQKMDYAEKQYHLSIARSEMSFFIYEIDKMADFLTNDHVGELYYIEDGEQYFENGKLNMDLFKKEGALFVQ</sequence>
<dbReference type="CDD" id="cd09641">
    <property type="entry name" value="Cas3''_I"/>
    <property type="match status" value="1"/>
</dbReference>
<accession>A0ABT1RLB1</accession>
<dbReference type="Proteomes" id="UP001524502">
    <property type="component" value="Unassembled WGS sequence"/>
</dbReference>
<gene>
    <name evidence="12" type="primary">cas3</name>
    <name evidence="12" type="ORF">NE619_04470</name>
</gene>
<evidence type="ECO:0000256" key="5">
    <source>
        <dbReference type="ARBA" id="ARBA00022741"/>
    </source>
</evidence>
<evidence type="ECO:0000313" key="13">
    <source>
        <dbReference type="Proteomes" id="UP001524502"/>
    </source>
</evidence>
<comment type="caution">
    <text evidence="12">The sequence shown here is derived from an EMBL/GenBank/DDBJ whole genome shotgun (WGS) entry which is preliminary data.</text>
</comment>
<keyword evidence="9" id="KW-0051">Antiviral defense</keyword>
<keyword evidence="8" id="KW-0067">ATP-binding</keyword>
<feature type="domain" description="HD Cas3-type" evidence="11">
    <location>
        <begin position="23"/>
        <end position="242"/>
    </location>
</feature>
<dbReference type="InterPro" id="IPR027417">
    <property type="entry name" value="P-loop_NTPase"/>
</dbReference>
<protein>
    <submittedName>
        <fullName evidence="12">CRISPR-associated helicase Cas3</fullName>
    </submittedName>
</protein>
<organism evidence="12 13">
    <name type="scientific">Anaerovorax odorimutans</name>
    <dbReference type="NCBI Taxonomy" id="109327"/>
    <lineage>
        <taxon>Bacteria</taxon>
        <taxon>Bacillati</taxon>
        <taxon>Bacillota</taxon>
        <taxon>Clostridia</taxon>
        <taxon>Peptostreptococcales</taxon>
        <taxon>Anaerovoracaceae</taxon>
        <taxon>Anaerovorax</taxon>
    </lineage>
</organism>
<dbReference type="SMART" id="SM00487">
    <property type="entry name" value="DEXDc"/>
    <property type="match status" value="1"/>
</dbReference>
<dbReference type="SMART" id="SM00490">
    <property type="entry name" value="HELICc"/>
    <property type="match status" value="1"/>
</dbReference>
<evidence type="ECO:0000256" key="8">
    <source>
        <dbReference type="ARBA" id="ARBA00022840"/>
    </source>
</evidence>
<dbReference type="InterPro" id="IPR011545">
    <property type="entry name" value="DEAD/DEAH_box_helicase_dom"/>
</dbReference>
<evidence type="ECO:0000256" key="4">
    <source>
        <dbReference type="ARBA" id="ARBA00022723"/>
    </source>
</evidence>
<dbReference type="EMBL" id="JANFXK010000003">
    <property type="protein sequence ID" value="MCQ4635971.1"/>
    <property type="molecule type" value="Genomic_DNA"/>
</dbReference>
<evidence type="ECO:0000313" key="12">
    <source>
        <dbReference type="EMBL" id="MCQ4635971.1"/>
    </source>
</evidence>
<evidence type="ECO:0000259" key="11">
    <source>
        <dbReference type="PROSITE" id="PS51643"/>
    </source>
</evidence>
<keyword evidence="13" id="KW-1185">Reference proteome</keyword>
<dbReference type="InterPro" id="IPR006483">
    <property type="entry name" value="CRISPR-assoc_Cas3_HD"/>
</dbReference>
<keyword evidence="3" id="KW-0540">Nuclease</keyword>
<dbReference type="Gene3D" id="3.40.50.300">
    <property type="entry name" value="P-loop containing nucleotide triphosphate hydrolases"/>
    <property type="match status" value="2"/>
</dbReference>
<dbReference type="InterPro" id="IPR001650">
    <property type="entry name" value="Helicase_C-like"/>
</dbReference>
<dbReference type="PROSITE" id="PS51643">
    <property type="entry name" value="HD_CAS3"/>
    <property type="match status" value="1"/>
</dbReference>
<keyword evidence="6" id="KW-0378">Hydrolase</keyword>
<evidence type="ECO:0000256" key="6">
    <source>
        <dbReference type="ARBA" id="ARBA00022801"/>
    </source>
</evidence>
<keyword evidence="7" id="KW-0347">Helicase</keyword>
<dbReference type="PROSITE" id="PS51192">
    <property type="entry name" value="HELICASE_ATP_BIND_1"/>
    <property type="match status" value="1"/>
</dbReference>
<dbReference type="Pfam" id="PF00270">
    <property type="entry name" value="DEAD"/>
    <property type="match status" value="1"/>
</dbReference>
<feature type="domain" description="Helicase ATP-binding" evidence="10">
    <location>
        <begin position="313"/>
        <end position="489"/>
    </location>
</feature>
<dbReference type="InterPro" id="IPR006474">
    <property type="entry name" value="Helicase_Cas3_CRISPR-ass_core"/>
</dbReference>
<dbReference type="Gene3D" id="1.10.3210.30">
    <property type="match status" value="1"/>
</dbReference>
<proteinExistence type="inferred from homology"/>